<feature type="domain" description="DUF8204" evidence="2">
    <location>
        <begin position="131"/>
        <end position="222"/>
    </location>
</feature>
<evidence type="ECO:0000313" key="3">
    <source>
        <dbReference type="EMBL" id="KCW64058.1"/>
    </source>
</evidence>
<sequence length="306" mass="33915">RRRTSPPVESSPVDGCSLAQAEFLRWRLKRTISSERASERATSHSAKLPPPDFLRHSISSPSTSERAISLSPSLELACVQRLRLRLRIRFESAERRIQMETSKGEDAGGRPQVRHPNPGPGPNPNGSAGSRGKSCKGCLYYSSVLKSKSQPPTCVGFSRTLNEVPSYIVGESELEATKEGRNLKDFSYACVGYSVFLEKNHQSSDAKDKQAELPFCVGLEVLLDKRTTPAENVPANLHKKEAPDGHAFPQQRSYKPAISSGDDYVSRFKRNASLVASGVARNVNRVGNYIKESVDDIFQPYRRRPK</sequence>
<accession>A0A059BD63</accession>
<dbReference type="PANTHER" id="PTHR34566:SF2">
    <property type="entry name" value="ALTERED INHERITANCE OF MITOCHONDRIA PROTEIN"/>
    <property type="match status" value="1"/>
</dbReference>
<dbReference type="EMBL" id="KK198759">
    <property type="protein sequence ID" value="KCW64058.1"/>
    <property type="molecule type" value="Genomic_DNA"/>
</dbReference>
<dbReference type="eggNOG" id="ENOG502RY6N">
    <property type="taxonomic scope" value="Eukaryota"/>
</dbReference>
<feature type="compositionally biased region" description="Basic and acidic residues" evidence="1">
    <location>
        <begin position="97"/>
        <end position="108"/>
    </location>
</feature>
<dbReference type="InParanoid" id="A0A059BD63"/>
<evidence type="ECO:0000259" key="2">
    <source>
        <dbReference type="Pfam" id="PF26631"/>
    </source>
</evidence>
<dbReference type="Pfam" id="PF26631">
    <property type="entry name" value="DUF8204"/>
    <property type="match status" value="1"/>
</dbReference>
<dbReference type="PANTHER" id="PTHR34566">
    <property type="entry name" value="ALTERED INHERITANCE OF MITOCHONDRIA PROTEIN"/>
    <property type="match status" value="1"/>
</dbReference>
<feature type="non-terminal residue" evidence="3">
    <location>
        <position position="1"/>
    </location>
</feature>
<dbReference type="AlphaFoldDB" id="A0A059BD63"/>
<dbReference type="FunCoup" id="A0A059BD63">
    <property type="interactions" value="1482"/>
</dbReference>
<organism evidence="3">
    <name type="scientific">Eucalyptus grandis</name>
    <name type="common">Flooded gum</name>
    <dbReference type="NCBI Taxonomy" id="71139"/>
    <lineage>
        <taxon>Eukaryota</taxon>
        <taxon>Viridiplantae</taxon>
        <taxon>Streptophyta</taxon>
        <taxon>Embryophyta</taxon>
        <taxon>Tracheophyta</taxon>
        <taxon>Spermatophyta</taxon>
        <taxon>Magnoliopsida</taxon>
        <taxon>eudicotyledons</taxon>
        <taxon>Gunneridae</taxon>
        <taxon>Pentapetalae</taxon>
        <taxon>rosids</taxon>
        <taxon>malvids</taxon>
        <taxon>Myrtales</taxon>
        <taxon>Myrtaceae</taxon>
        <taxon>Myrtoideae</taxon>
        <taxon>Eucalypteae</taxon>
        <taxon>Eucalyptus</taxon>
    </lineage>
</organism>
<evidence type="ECO:0000256" key="1">
    <source>
        <dbReference type="SAM" id="MobiDB-lite"/>
    </source>
</evidence>
<dbReference type="STRING" id="71139.A0A059BD63"/>
<name>A0A059BD63_EUCGR</name>
<feature type="region of interest" description="Disordered" evidence="1">
    <location>
        <begin position="97"/>
        <end position="131"/>
    </location>
</feature>
<reference evidence="3" key="1">
    <citation type="submission" date="2013-07" db="EMBL/GenBank/DDBJ databases">
        <title>The genome of Eucalyptus grandis.</title>
        <authorList>
            <person name="Schmutz J."/>
            <person name="Hayes R."/>
            <person name="Myburg A."/>
            <person name="Tuskan G."/>
            <person name="Grattapaglia D."/>
            <person name="Rokhsar D.S."/>
        </authorList>
    </citation>
    <scope>NUCLEOTIDE SEQUENCE</scope>
    <source>
        <tissue evidence="3">Leaf extractions</tissue>
    </source>
</reference>
<feature type="compositionally biased region" description="Polar residues" evidence="1">
    <location>
        <begin position="57"/>
        <end position="66"/>
    </location>
</feature>
<dbReference type="Gramene" id="KCW64058">
    <property type="protein sequence ID" value="KCW64058"/>
    <property type="gene ID" value="EUGRSUZ_G01724"/>
</dbReference>
<dbReference type="InterPro" id="IPR058517">
    <property type="entry name" value="DUF8204"/>
</dbReference>
<proteinExistence type="predicted"/>
<gene>
    <name evidence="3" type="ORF">EUGRSUZ_G01724</name>
</gene>
<feature type="region of interest" description="Disordered" evidence="1">
    <location>
        <begin position="34"/>
        <end position="66"/>
    </location>
</feature>
<protein>
    <recommendedName>
        <fullName evidence="2">DUF8204 domain-containing protein</fullName>
    </recommendedName>
</protein>